<gene>
    <name evidence="3" type="ORF">HY36_17240</name>
</gene>
<dbReference type="Proteomes" id="UP000024547">
    <property type="component" value="Unassembled WGS sequence"/>
</dbReference>
<dbReference type="AlphaFoldDB" id="A0A059E142"/>
<feature type="chain" id="PRO_5001570803" description="TNase-like domain-containing protein" evidence="1">
    <location>
        <begin position="25"/>
        <end position="166"/>
    </location>
</feature>
<feature type="domain" description="TNase-like" evidence="2">
    <location>
        <begin position="33"/>
        <end position="153"/>
    </location>
</feature>
<comment type="caution">
    <text evidence="3">The sequence shown here is derived from an EMBL/GenBank/DDBJ whole genome shotgun (WGS) entry which is preliminary data.</text>
</comment>
<evidence type="ECO:0000256" key="1">
    <source>
        <dbReference type="SAM" id="SignalP"/>
    </source>
</evidence>
<keyword evidence="4" id="KW-1185">Reference proteome</keyword>
<dbReference type="Pfam" id="PF00565">
    <property type="entry name" value="SNase"/>
    <property type="match status" value="1"/>
</dbReference>
<reference evidence="3 4" key="1">
    <citation type="journal article" date="2014" name="Antonie Van Leeuwenhoek">
        <title>Hyphomonas beringensis sp. nov. and Hyphomonas chukchiensis sp. nov., isolated from surface seawater of the Bering Sea and Chukchi Sea.</title>
        <authorList>
            <person name="Li C."/>
            <person name="Lai Q."/>
            <person name="Li G."/>
            <person name="Dong C."/>
            <person name="Wang J."/>
            <person name="Liao Y."/>
            <person name="Shao Z."/>
        </authorList>
    </citation>
    <scope>NUCLEOTIDE SEQUENCE [LARGE SCALE GENOMIC DNA]</scope>
    <source>
        <strain evidence="3 4">22II1-22F38</strain>
    </source>
</reference>
<proteinExistence type="predicted"/>
<dbReference type="RefSeq" id="WP_051602677.1">
    <property type="nucleotide sequence ID" value="NZ_AWFH01000018.1"/>
</dbReference>
<evidence type="ECO:0000313" key="3">
    <source>
        <dbReference type="EMBL" id="KCZ60726.1"/>
    </source>
</evidence>
<organism evidence="3 4">
    <name type="scientific">Hyphomonas atlantica</name>
    <dbReference type="NCBI Taxonomy" id="1280948"/>
    <lineage>
        <taxon>Bacteria</taxon>
        <taxon>Pseudomonadati</taxon>
        <taxon>Pseudomonadota</taxon>
        <taxon>Alphaproteobacteria</taxon>
        <taxon>Hyphomonadales</taxon>
        <taxon>Hyphomonadaceae</taxon>
        <taxon>Hyphomonas</taxon>
    </lineage>
</organism>
<evidence type="ECO:0000313" key="4">
    <source>
        <dbReference type="Proteomes" id="UP000024547"/>
    </source>
</evidence>
<dbReference type="STRING" id="1280948.HY36_17240"/>
<dbReference type="PROSITE" id="PS50830">
    <property type="entry name" value="TNASE_3"/>
    <property type="match status" value="1"/>
</dbReference>
<protein>
    <recommendedName>
        <fullName evidence="2">TNase-like domain-containing protein</fullName>
    </recommendedName>
</protein>
<accession>A0A059E142</accession>
<sequence length="166" mass="18077">MTNRSGVLISVFLAALLTACSAQSETDRPHTGTDTIAGVASVVDGDTIEIHGQRIRLSGYDTPERGARCGSVNVYQKAALALSDFMGKRTVTCTVTDTDRWNRLVATCSVGGTDLGDHMVQEGWGRDWPQYSQGRYAKEEADARAARAGIWSLECPDDLWGERTYD</sequence>
<dbReference type="SUPFAM" id="SSF50199">
    <property type="entry name" value="Staphylococcal nuclease"/>
    <property type="match status" value="1"/>
</dbReference>
<dbReference type="OrthoDB" id="9805504at2"/>
<name>A0A059E142_9PROT</name>
<dbReference type="EMBL" id="AWFH01000018">
    <property type="protein sequence ID" value="KCZ60726.1"/>
    <property type="molecule type" value="Genomic_DNA"/>
</dbReference>
<dbReference type="eggNOG" id="COG1525">
    <property type="taxonomic scope" value="Bacteria"/>
</dbReference>
<dbReference type="SMART" id="SM00318">
    <property type="entry name" value="SNc"/>
    <property type="match status" value="1"/>
</dbReference>
<feature type="signal peptide" evidence="1">
    <location>
        <begin position="1"/>
        <end position="24"/>
    </location>
</feature>
<keyword evidence="1" id="KW-0732">Signal</keyword>
<evidence type="ECO:0000259" key="2">
    <source>
        <dbReference type="PROSITE" id="PS50830"/>
    </source>
</evidence>
<dbReference type="PANTHER" id="PTHR12302:SF26">
    <property type="entry name" value="BLR1266 PROTEIN"/>
    <property type="match status" value="1"/>
</dbReference>
<dbReference type="InterPro" id="IPR016071">
    <property type="entry name" value="Staphylococal_nuclease_OB-fold"/>
</dbReference>
<dbReference type="PATRIC" id="fig|1280948.3.peg.1971"/>
<dbReference type="PROSITE" id="PS51257">
    <property type="entry name" value="PROKAR_LIPOPROTEIN"/>
    <property type="match status" value="1"/>
</dbReference>
<dbReference type="PANTHER" id="PTHR12302">
    <property type="entry name" value="EBNA2 BINDING PROTEIN P100"/>
    <property type="match status" value="1"/>
</dbReference>
<dbReference type="InterPro" id="IPR035437">
    <property type="entry name" value="SNase_OB-fold_sf"/>
</dbReference>
<dbReference type="Gene3D" id="2.40.50.90">
    <property type="match status" value="1"/>
</dbReference>